<evidence type="ECO:0000313" key="1">
    <source>
        <dbReference type="EMBL" id="EAA22726.1"/>
    </source>
</evidence>
<dbReference type="PaxDb" id="73239-Q7RJS7"/>
<reference evidence="1 2" key="1">
    <citation type="journal article" date="2002" name="Nature">
        <title>Genome sequence and comparative analysis of the model rodent malaria parasite Plasmodium yoelii yoelii.</title>
        <authorList>
            <person name="Carlton J.M."/>
            <person name="Angiuoli S.V."/>
            <person name="Suh B.B."/>
            <person name="Kooij T.W."/>
            <person name="Pertea M."/>
            <person name="Silva J.C."/>
            <person name="Ermolaeva M.D."/>
            <person name="Allen J.E."/>
            <person name="Selengut J.D."/>
            <person name="Koo H.L."/>
            <person name="Peterson J.D."/>
            <person name="Pop M."/>
            <person name="Kosack D.S."/>
            <person name="Shumway M.F."/>
            <person name="Bidwell S.L."/>
            <person name="Shallom S.J."/>
            <person name="van Aken S.E."/>
            <person name="Riedmuller S.B."/>
            <person name="Feldblyum T.V."/>
            <person name="Cho J.K."/>
            <person name="Quackenbush J."/>
            <person name="Sedegah M."/>
            <person name="Shoaibi A."/>
            <person name="Cummings L.M."/>
            <person name="Florens L."/>
            <person name="Yates J.R."/>
            <person name="Raine J.D."/>
            <person name="Sinden R.E."/>
            <person name="Harris M.A."/>
            <person name="Cunningham D.A."/>
            <person name="Preiser P.R."/>
            <person name="Bergman L.W."/>
            <person name="Vaidya A.B."/>
            <person name="van Lin L.H."/>
            <person name="Janse C.J."/>
            <person name="Waters A.P."/>
            <person name="Smith H.O."/>
            <person name="White O.R."/>
            <person name="Salzberg S.L."/>
            <person name="Venter J.C."/>
            <person name="Fraser C.M."/>
            <person name="Hoffman S.L."/>
            <person name="Gardner M.J."/>
            <person name="Carucci D.J."/>
        </authorList>
    </citation>
    <scope>NUCLEOTIDE SEQUENCE [LARGE SCALE GENOMIC DNA]</scope>
    <source>
        <strain evidence="1 2">17XNL</strain>
    </source>
</reference>
<organism evidence="1 2">
    <name type="scientific">Plasmodium yoelii yoelii</name>
    <dbReference type="NCBI Taxonomy" id="73239"/>
    <lineage>
        <taxon>Eukaryota</taxon>
        <taxon>Sar</taxon>
        <taxon>Alveolata</taxon>
        <taxon>Apicomplexa</taxon>
        <taxon>Aconoidasida</taxon>
        <taxon>Haemosporida</taxon>
        <taxon>Plasmodiidae</taxon>
        <taxon>Plasmodium</taxon>
        <taxon>Plasmodium (Vinckeia)</taxon>
    </lineage>
</organism>
<keyword evidence="2" id="KW-1185">Reference proteome</keyword>
<comment type="caution">
    <text evidence="1">The sequence shown here is derived from an EMBL/GenBank/DDBJ whole genome shotgun (WGS) entry which is preliminary data.</text>
</comment>
<dbReference type="AlphaFoldDB" id="Q7RJS7"/>
<evidence type="ECO:0000313" key="2">
    <source>
        <dbReference type="Proteomes" id="UP000008553"/>
    </source>
</evidence>
<feature type="non-terminal residue" evidence="1">
    <location>
        <position position="1"/>
    </location>
</feature>
<sequence length="28" mass="3507">VKITIFFSIIYKYKYICNSIHNDMFYKN</sequence>
<dbReference type="Proteomes" id="UP000008553">
    <property type="component" value="Unassembled WGS sequence"/>
</dbReference>
<accession>Q7RJS7</accession>
<gene>
    <name evidence="1" type="ORF">PY03180</name>
</gene>
<dbReference type="InParanoid" id="Q7RJS7"/>
<protein>
    <submittedName>
        <fullName evidence="1">Uncharacterized protein</fullName>
    </submittedName>
</protein>
<dbReference type="EMBL" id="AABL01000902">
    <property type="protein sequence ID" value="EAA22726.1"/>
    <property type="molecule type" value="Genomic_DNA"/>
</dbReference>
<proteinExistence type="predicted"/>
<name>Q7RJS7_PLAYO</name>